<accession>A0A4Y8LI15</accession>
<dbReference type="Pfam" id="PF00583">
    <property type="entry name" value="Acetyltransf_1"/>
    <property type="match status" value="1"/>
</dbReference>
<name>A0A4Y8LI15_9BACL</name>
<dbReference type="Gene3D" id="3.40.630.30">
    <property type="match status" value="1"/>
</dbReference>
<dbReference type="Proteomes" id="UP000297776">
    <property type="component" value="Unassembled WGS sequence"/>
</dbReference>
<dbReference type="InterPro" id="IPR050276">
    <property type="entry name" value="MshD_Acetyltransferase"/>
</dbReference>
<dbReference type="PANTHER" id="PTHR43617:SF31">
    <property type="entry name" value="MYCOTHIOL ACETYLTRANSFERASE"/>
    <property type="match status" value="1"/>
</dbReference>
<sequence length="166" mass="18905">MSLYQVQNMTIEAARHINEWTYEEPYSIYSMSGDPEDLDELMDGTYFAVYENDQLIGYFCYGKNAQVPGGVKEQLYEDIAFTDLGLGLHPELTGKGRGARFLEAIMDFGERTYGYDQYRLSVASFNERAIHLYEKAGFKETGTFVNVSGDRKVEFMVMKKAEGAMT</sequence>
<dbReference type="AlphaFoldDB" id="A0A4Y8LI15"/>
<evidence type="ECO:0000313" key="2">
    <source>
        <dbReference type="EMBL" id="TFE02384.1"/>
    </source>
</evidence>
<dbReference type="SUPFAM" id="SSF55729">
    <property type="entry name" value="Acyl-CoA N-acyltransferases (Nat)"/>
    <property type="match status" value="1"/>
</dbReference>
<keyword evidence="3" id="KW-1185">Reference proteome</keyword>
<gene>
    <name evidence="2" type="ORF">E2626_07330</name>
</gene>
<reference evidence="2 3" key="1">
    <citation type="submission" date="2019-03" db="EMBL/GenBank/DDBJ databases">
        <authorList>
            <person name="Yang Y."/>
        </authorList>
    </citation>
    <scope>NUCLEOTIDE SEQUENCE [LARGE SCALE GENOMIC DNA]</scope>
    <source>
        <strain evidence="2 3">ASL-1</strain>
    </source>
</reference>
<proteinExistence type="predicted"/>
<comment type="caution">
    <text evidence="2">The sequence shown here is derived from an EMBL/GenBank/DDBJ whole genome shotgun (WGS) entry which is preliminary data.</text>
</comment>
<feature type="domain" description="N-acetyltransferase" evidence="1">
    <location>
        <begin position="1"/>
        <end position="163"/>
    </location>
</feature>
<evidence type="ECO:0000259" key="1">
    <source>
        <dbReference type="PROSITE" id="PS51186"/>
    </source>
</evidence>
<dbReference type="OrthoDB" id="423921at2"/>
<dbReference type="InterPro" id="IPR016181">
    <property type="entry name" value="Acyl_CoA_acyltransferase"/>
</dbReference>
<dbReference type="PROSITE" id="PS51186">
    <property type="entry name" value="GNAT"/>
    <property type="match status" value="1"/>
</dbReference>
<evidence type="ECO:0000313" key="3">
    <source>
        <dbReference type="Proteomes" id="UP000297776"/>
    </source>
</evidence>
<organism evidence="2 3">
    <name type="scientific">Jeotgalibacillus salarius</name>
    <dbReference type="NCBI Taxonomy" id="546023"/>
    <lineage>
        <taxon>Bacteria</taxon>
        <taxon>Bacillati</taxon>
        <taxon>Bacillota</taxon>
        <taxon>Bacilli</taxon>
        <taxon>Bacillales</taxon>
        <taxon>Caryophanaceae</taxon>
        <taxon>Jeotgalibacillus</taxon>
    </lineage>
</organism>
<dbReference type="InterPro" id="IPR000182">
    <property type="entry name" value="GNAT_dom"/>
</dbReference>
<dbReference type="PANTHER" id="PTHR43617">
    <property type="entry name" value="L-AMINO ACID N-ACETYLTRANSFERASE"/>
    <property type="match status" value="1"/>
</dbReference>
<keyword evidence="2" id="KW-0808">Transferase</keyword>
<dbReference type="RefSeq" id="WP_134381081.1">
    <property type="nucleotide sequence ID" value="NZ_SORX01000003.1"/>
</dbReference>
<dbReference type="GO" id="GO:0008999">
    <property type="term" value="F:protein-N-terminal-alanine acetyltransferase activity"/>
    <property type="evidence" value="ECO:0007669"/>
    <property type="project" value="TreeGrafter"/>
</dbReference>
<protein>
    <submittedName>
        <fullName evidence="2">GNAT family N-acetyltransferase</fullName>
    </submittedName>
</protein>
<dbReference type="EMBL" id="SORX01000003">
    <property type="protein sequence ID" value="TFE02384.1"/>
    <property type="molecule type" value="Genomic_DNA"/>
</dbReference>